<evidence type="ECO:0000313" key="1">
    <source>
        <dbReference type="EMBL" id="QHC00730.1"/>
    </source>
</evidence>
<sequence>MAVTVRLFAAAEAAAGRDEDQVDAGTLGGAIDVLSGRYGETMTKVLGASSFLLDGVAAYERDAELIDGQRLDVLPPFAGG</sequence>
<gene>
    <name evidence="1" type="ORF">EK0264_10810</name>
</gene>
<evidence type="ECO:0000313" key="2">
    <source>
        <dbReference type="Proteomes" id="UP000463857"/>
    </source>
</evidence>
<protein>
    <submittedName>
        <fullName evidence="1">MoaD/ThiS family protein</fullName>
    </submittedName>
</protein>
<organism evidence="1 2">
    <name type="scientific">Epidermidibacterium keratini</name>
    <dbReference type="NCBI Taxonomy" id="1891644"/>
    <lineage>
        <taxon>Bacteria</taxon>
        <taxon>Bacillati</taxon>
        <taxon>Actinomycetota</taxon>
        <taxon>Actinomycetes</taxon>
        <taxon>Sporichthyales</taxon>
        <taxon>Sporichthyaceae</taxon>
        <taxon>Epidermidibacterium</taxon>
    </lineage>
</organism>
<name>A0A7L4YNJ7_9ACTN</name>
<keyword evidence="2" id="KW-1185">Reference proteome</keyword>
<dbReference type="Gene3D" id="3.10.20.30">
    <property type="match status" value="1"/>
</dbReference>
<dbReference type="SUPFAM" id="SSF54285">
    <property type="entry name" value="MoaD/ThiS"/>
    <property type="match status" value="1"/>
</dbReference>
<dbReference type="Pfam" id="PF02597">
    <property type="entry name" value="ThiS"/>
    <property type="match status" value="1"/>
</dbReference>
<dbReference type="EMBL" id="CP047156">
    <property type="protein sequence ID" value="QHC00730.1"/>
    <property type="molecule type" value="Genomic_DNA"/>
</dbReference>
<dbReference type="InterPro" id="IPR012675">
    <property type="entry name" value="Beta-grasp_dom_sf"/>
</dbReference>
<dbReference type="InParanoid" id="A0A7L4YNJ7"/>
<dbReference type="OrthoDB" id="4331766at2"/>
<dbReference type="Proteomes" id="UP000463857">
    <property type="component" value="Chromosome"/>
</dbReference>
<dbReference type="InterPro" id="IPR016155">
    <property type="entry name" value="Mopterin_synth/thiamin_S_b"/>
</dbReference>
<proteinExistence type="predicted"/>
<reference evidence="1 2" key="1">
    <citation type="journal article" date="2018" name="Int. J. Syst. Evol. Microbiol.">
        <title>Epidermidibacterium keratini gen. nov., sp. nov., a member of the family Sporichthyaceae, isolated from keratin epidermis.</title>
        <authorList>
            <person name="Lee D.G."/>
            <person name="Trujillo M.E."/>
            <person name="Kang S."/>
            <person name="Nam J.J."/>
            <person name="Kim Y.J."/>
        </authorList>
    </citation>
    <scope>NUCLEOTIDE SEQUENCE [LARGE SCALE GENOMIC DNA]</scope>
    <source>
        <strain evidence="1 2">EPI-7</strain>
    </source>
</reference>
<accession>A0A7L4YNJ7</accession>
<dbReference type="AlphaFoldDB" id="A0A7L4YNJ7"/>
<dbReference type="KEGG" id="eke:EK0264_10810"/>
<dbReference type="InterPro" id="IPR003749">
    <property type="entry name" value="ThiS/MoaD-like"/>
</dbReference>